<gene>
    <name evidence="1" type="ORF">Pan153_28650</name>
</gene>
<accession>A0A518FPC8</accession>
<evidence type="ECO:0000313" key="2">
    <source>
        <dbReference type="Proteomes" id="UP000320839"/>
    </source>
</evidence>
<proteinExistence type="predicted"/>
<sequence length="131" mass="15279">MKTSYCLYDILDKIEKQPAMYVGEPILKNTFLFLIGYEMAMIDAGVENATEPEFSDFHEFVRQKLFFSDSSAGWARMILAVAAGYDPRQITWEDLEQLFPPEVHRESLRLFFQLLKEFRSATDFEPDADTF</sequence>
<dbReference type="Proteomes" id="UP000320839">
    <property type="component" value="Chromosome"/>
</dbReference>
<dbReference type="RefSeq" id="WP_145456426.1">
    <property type="nucleotide sequence ID" value="NZ_CP036317.1"/>
</dbReference>
<dbReference type="AlphaFoldDB" id="A0A518FPC8"/>
<protein>
    <submittedName>
        <fullName evidence="1">Uncharacterized protein</fullName>
    </submittedName>
</protein>
<dbReference type="OrthoDB" id="1374990at2"/>
<reference evidence="1 2" key="1">
    <citation type="submission" date="2019-02" db="EMBL/GenBank/DDBJ databases">
        <title>Deep-cultivation of Planctomycetes and their phenomic and genomic characterization uncovers novel biology.</title>
        <authorList>
            <person name="Wiegand S."/>
            <person name="Jogler M."/>
            <person name="Boedeker C."/>
            <person name="Pinto D."/>
            <person name="Vollmers J."/>
            <person name="Rivas-Marin E."/>
            <person name="Kohn T."/>
            <person name="Peeters S.H."/>
            <person name="Heuer A."/>
            <person name="Rast P."/>
            <person name="Oberbeckmann S."/>
            <person name="Bunk B."/>
            <person name="Jeske O."/>
            <person name="Meyerdierks A."/>
            <person name="Storesund J.E."/>
            <person name="Kallscheuer N."/>
            <person name="Luecker S."/>
            <person name="Lage O.M."/>
            <person name="Pohl T."/>
            <person name="Merkel B.J."/>
            <person name="Hornburger P."/>
            <person name="Mueller R.-W."/>
            <person name="Bruemmer F."/>
            <person name="Labrenz M."/>
            <person name="Spormann A.M."/>
            <person name="Op den Camp H."/>
            <person name="Overmann J."/>
            <person name="Amann R."/>
            <person name="Jetten M.S.M."/>
            <person name="Mascher T."/>
            <person name="Medema M.H."/>
            <person name="Devos D.P."/>
            <person name="Kaster A.-K."/>
            <person name="Ovreas L."/>
            <person name="Rohde M."/>
            <person name="Galperin M.Y."/>
            <person name="Jogler C."/>
        </authorList>
    </citation>
    <scope>NUCLEOTIDE SEQUENCE [LARGE SCALE GENOMIC DNA]</scope>
    <source>
        <strain evidence="1 2">Pan153</strain>
    </source>
</reference>
<dbReference type="EMBL" id="CP036317">
    <property type="protein sequence ID" value="QDV18208.1"/>
    <property type="molecule type" value="Genomic_DNA"/>
</dbReference>
<organism evidence="1 2">
    <name type="scientific">Gimesia panareensis</name>
    <dbReference type="NCBI Taxonomy" id="2527978"/>
    <lineage>
        <taxon>Bacteria</taxon>
        <taxon>Pseudomonadati</taxon>
        <taxon>Planctomycetota</taxon>
        <taxon>Planctomycetia</taxon>
        <taxon>Planctomycetales</taxon>
        <taxon>Planctomycetaceae</taxon>
        <taxon>Gimesia</taxon>
    </lineage>
</organism>
<name>A0A518FPC8_9PLAN</name>
<evidence type="ECO:0000313" key="1">
    <source>
        <dbReference type="EMBL" id="QDV18208.1"/>
    </source>
</evidence>